<dbReference type="FunFam" id="1.50.10.10:FF:000023">
    <property type="entry name" value="Protein-glucosylgalactosylhydroxylysine glucosidase"/>
    <property type="match status" value="1"/>
</dbReference>
<keyword evidence="12" id="KW-1185">Reference proteome</keyword>
<evidence type="ECO:0000256" key="1">
    <source>
        <dbReference type="ARBA" id="ARBA00006768"/>
    </source>
</evidence>
<evidence type="ECO:0000256" key="3">
    <source>
        <dbReference type="ARBA" id="ARBA00023295"/>
    </source>
</evidence>
<dbReference type="EC" id="3.2.1.107" evidence="6"/>
<comment type="function">
    <text evidence="5">Catalyzes the hydrolysis of glucose from the disaccharide unit linked to hydroxylysine residues of collagen and collagen-like proteins.</text>
</comment>
<dbReference type="InterPro" id="IPR008928">
    <property type="entry name" value="6-hairpin_glycosidase_sf"/>
</dbReference>
<keyword evidence="2" id="KW-0378">Hydrolase</keyword>
<comment type="similarity">
    <text evidence="1">Belongs to the glycosyl hydrolase 65 family.</text>
</comment>
<evidence type="ECO:0000256" key="7">
    <source>
        <dbReference type="ARBA" id="ARBA00071505"/>
    </source>
</evidence>
<reference evidence="11 12" key="1">
    <citation type="submission" date="2015-12" db="EMBL/GenBank/DDBJ databases">
        <title>The genome of Folsomia candida.</title>
        <authorList>
            <person name="Faddeeva A."/>
            <person name="Derks M.F."/>
            <person name="Anvar Y."/>
            <person name="Smit S."/>
            <person name="Van Straalen N."/>
            <person name="Roelofs D."/>
        </authorList>
    </citation>
    <scope>NUCLEOTIDE SEQUENCE [LARGE SCALE GENOMIC DNA]</scope>
    <source>
        <strain evidence="11 12">VU population</strain>
        <tissue evidence="11">Whole body</tissue>
    </source>
</reference>
<feature type="chain" id="PRO_5012646555" description="Protein-glucosylgalactosylhydroxylysine glucosidase" evidence="9">
    <location>
        <begin position="18"/>
        <end position="756"/>
    </location>
</feature>
<dbReference type="OrthoDB" id="200349at2759"/>
<name>A0A226EFL8_FOLCA</name>
<dbReference type="EMBL" id="LNIX01000004">
    <property type="protein sequence ID" value="OXA56048.1"/>
    <property type="molecule type" value="Genomic_DNA"/>
</dbReference>
<evidence type="ECO:0000256" key="5">
    <source>
        <dbReference type="ARBA" id="ARBA00053339"/>
    </source>
</evidence>
<dbReference type="Proteomes" id="UP000198287">
    <property type="component" value="Unassembled WGS sequence"/>
</dbReference>
<feature type="domain" description="Glycoside hydrolase family 65 central catalytic" evidence="10">
    <location>
        <begin position="329"/>
        <end position="539"/>
    </location>
</feature>
<evidence type="ECO:0000313" key="12">
    <source>
        <dbReference type="Proteomes" id="UP000198287"/>
    </source>
</evidence>
<comment type="catalytic activity">
    <reaction evidence="4">
        <text>(5R)-5-O-[alpha-D-glucosyl-(1-&gt;2)-beta-D-galactosyl]-5-hydroxy-L-lysyl-[collagen] + H2O = (5R)-5-O-(beta-D-galactosyl)-5-hydroxy-L-lysyl-[collagen] + D-glucose</text>
        <dbReference type="Rhea" id="RHEA:11068"/>
        <dbReference type="Rhea" id="RHEA-COMP:12753"/>
        <dbReference type="Rhea" id="RHEA-COMP:12754"/>
        <dbReference type="ChEBI" id="CHEBI:4167"/>
        <dbReference type="ChEBI" id="CHEBI:15377"/>
        <dbReference type="ChEBI" id="CHEBI:133443"/>
        <dbReference type="ChEBI" id="CHEBI:133452"/>
        <dbReference type="EC" id="3.2.1.107"/>
    </reaction>
</comment>
<feature type="signal peptide" evidence="9">
    <location>
        <begin position="1"/>
        <end position="17"/>
    </location>
</feature>
<evidence type="ECO:0000256" key="4">
    <source>
        <dbReference type="ARBA" id="ARBA00051415"/>
    </source>
</evidence>
<keyword evidence="3" id="KW-0326">Glycosidase</keyword>
<dbReference type="Pfam" id="PF03632">
    <property type="entry name" value="Glyco_hydro_65m"/>
    <property type="match status" value="1"/>
</dbReference>
<keyword evidence="9" id="KW-0732">Signal</keyword>
<dbReference type="SUPFAM" id="SSF48208">
    <property type="entry name" value="Six-hairpin glycosidases"/>
    <property type="match status" value="1"/>
</dbReference>
<evidence type="ECO:0000256" key="9">
    <source>
        <dbReference type="SAM" id="SignalP"/>
    </source>
</evidence>
<dbReference type="STRING" id="158441.A0A226EFL8"/>
<dbReference type="PANTHER" id="PTHR11051:SF8">
    <property type="entry name" value="PROTEIN-GLUCOSYLGALACTOSYLHYDROXYLYSINE GLUCOSIDASE"/>
    <property type="match status" value="1"/>
</dbReference>
<dbReference type="OMA" id="DKAWPIA"/>
<evidence type="ECO:0000256" key="6">
    <source>
        <dbReference type="ARBA" id="ARBA00066430"/>
    </source>
</evidence>
<evidence type="ECO:0000259" key="10">
    <source>
        <dbReference type="Pfam" id="PF03632"/>
    </source>
</evidence>
<evidence type="ECO:0000256" key="8">
    <source>
        <dbReference type="ARBA" id="ARBA00079982"/>
    </source>
</evidence>
<dbReference type="GO" id="GO:0005975">
    <property type="term" value="P:carbohydrate metabolic process"/>
    <property type="evidence" value="ECO:0007669"/>
    <property type="project" value="InterPro"/>
</dbReference>
<accession>A0A226EFL8</accession>
<dbReference type="InterPro" id="IPR012341">
    <property type="entry name" value="6hp_glycosidase-like_sf"/>
</dbReference>
<proteinExistence type="inferred from homology"/>
<gene>
    <name evidence="11" type="ORF">Fcan01_09804</name>
</gene>
<comment type="caution">
    <text evidence="11">The sequence shown here is derived from an EMBL/GenBank/DDBJ whole genome shotgun (WGS) entry which is preliminary data.</text>
</comment>
<dbReference type="GO" id="GO:0047402">
    <property type="term" value="F:protein-glucosylgalactosylhydroxylysine glucosidase activity"/>
    <property type="evidence" value="ECO:0007669"/>
    <property type="project" value="UniProtKB-EC"/>
</dbReference>
<protein>
    <recommendedName>
        <fullName evidence="7">Protein-glucosylgalactosylhydroxylysine glucosidase</fullName>
        <ecNumber evidence="6">3.2.1.107</ecNumber>
    </recommendedName>
    <alternativeName>
        <fullName evidence="8">Acid trehalase-like protein 1</fullName>
    </alternativeName>
</protein>
<evidence type="ECO:0000313" key="11">
    <source>
        <dbReference type="EMBL" id="OXA56048.1"/>
    </source>
</evidence>
<dbReference type="Gene3D" id="1.50.10.10">
    <property type="match status" value="1"/>
</dbReference>
<evidence type="ECO:0000256" key="2">
    <source>
        <dbReference type="ARBA" id="ARBA00022801"/>
    </source>
</evidence>
<dbReference type="AlphaFoldDB" id="A0A226EFL8"/>
<organism evidence="11 12">
    <name type="scientific">Folsomia candida</name>
    <name type="common">Springtail</name>
    <dbReference type="NCBI Taxonomy" id="158441"/>
    <lineage>
        <taxon>Eukaryota</taxon>
        <taxon>Metazoa</taxon>
        <taxon>Ecdysozoa</taxon>
        <taxon>Arthropoda</taxon>
        <taxon>Hexapoda</taxon>
        <taxon>Collembola</taxon>
        <taxon>Entomobryomorpha</taxon>
        <taxon>Isotomoidea</taxon>
        <taxon>Isotomidae</taxon>
        <taxon>Proisotominae</taxon>
        <taxon>Folsomia</taxon>
    </lineage>
</organism>
<sequence length="756" mass="84507">MGLLNLGLLTLASFATCQFTDISLEPTIFESTILPQHENGTLLPRYFASVGNGHISTTVNTDTVYLNGLYNGERGESHRARIPSRNNIRAYPPTDEGSVTERLFGLNVAEGFFYEKYNVKGYTVEHRTFAHRYFTRVIMSMFLLKATASADPAGVTIAFESNPGDPSADITFQPEMPFESNHTLGAVSQCGETRIREDVNYPQSTGVCVVHDTLPISVTLTPSSNLTLYYLASYDFTLEEAGSDFNDALKYAFDDGGGDLFVLHSAAWRSVWTDGKIEVDGNLELSKIINGCLYYILSALPVSTVPNIVQRQFYGLSPGGLAYGDYLMDYQGHSFWDTETWMFPSILYLYPRAAEQMLNYRLSVIAAARDLANQTGYAGARYPWEGAVTGREVTPDCCVDTRELQIHITADIAYAVRQYIATTRDMNWLRQTKPGYIANGCTMIREMAEFYTTRAEFNTTTRLHDINGVMPPDEDNRPVNNNPYTNIGAGYSIFFAKYAECLCAGDMTQVPQAWVDLASSIKLLYDEELDYHPEFEGYVLGTPIKQADVALIGFPQQYEMAASTRRNDLTIYENATRPDGPAMTWAMHTIGFLDLNDVTKAAELFDKSFRNYIREPFKVWTEAQPPTLGAINFITGMGGFLQGVISGYGGYRLHPEKIVFQRPRVPPNSEELRIKGLDYLSNSFDLTVRNTSFTLTMVRSNINFPLNVEHDGVIYPFQENGVSLGFGTTQFTSVSMYTIRQTNCPLPLDKIGTPLP</sequence>
<dbReference type="InterPro" id="IPR005195">
    <property type="entry name" value="Glyco_hydro_65_M"/>
</dbReference>
<dbReference type="PANTHER" id="PTHR11051">
    <property type="entry name" value="GLYCOSYL HYDROLASE-RELATED"/>
    <property type="match status" value="1"/>
</dbReference>